<dbReference type="InterPro" id="IPR015421">
    <property type="entry name" value="PyrdxlP-dep_Trfase_major"/>
</dbReference>
<evidence type="ECO:0000256" key="11">
    <source>
        <dbReference type="HAMAP-Rule" id="MF_00051"/>
    </source>
</evidence>
<dbReference type="InterPro" id="IPR049943">
    <property type="entry name" value="Ser_HO-MeTrfase-like"/>
</dbReference>
<comment type="subunit">
    <text evidence="5 11">Homodimer.</text>
</comment>
<evidence type="ECO:0000256" key="8">
    <source>
        <dbReference type="ARBA" id="ARBA00022605"/>
    </source>
</evidence>
<feature type="binding site" evidence="11">
    <location>
        <begin position="125"/>
        <end position="127"/>
    </location>
    <ligand>
        <name>(6S)-5,6,7,8-tetrahydrofolate</name>
        <dbReference type="ChEBI" id="CHEBI:57453"/>
    </ligand>
</feature>
<dbReference type="InterPro" id="IPR015422">
    <property type="entry name" value="PyrdxlP-dep_Trfase_small"/>
</dbReference>
<dbReference type="InterPro" id="IPR039429">
    <property type="entry name" value="SHMT-like_dom"/>
</dbReference>
<dbReference type="PANTHER" id="PTHR11680:SF50">
    <property type="entry name" value="SERINE HYDROXYMETHYLTRANSFERASE"/>
    <property type="match status" value="1"/>
</dbReference>
<organism evidence="14 15">
    <name type="scientific">Azotobacter beijerinckii</name>
    <dbReference type="NCBI Taxonomy" id="170623"/>
    <lineage>
        <taxon>Bacteria</taxon>
        <taxon>Pseudomonadati</taxon>
        <taxon>Pseudomonadota</taxon>
        <taxon>Gammaproteobacteria</taxon>
        <taxon>Pseudomonadales</taxon>
        <taxon>Pseudomonadaceae</taxon>
        <taxon>Azotobacter</taxon>
    </lineage>
</organism>
<dbReference type="InterPro" id="IPR015424">
    <property type="entry name" value="PyrdxlP-dep_Trfase"/>
</dbReference>
<evidence type="ECO:0000256" key="4">
    <source>
        <dbReference type="ARBA" id="ARBA00006376"/>
    </source>
</evidence>
<dbReference type="Proteomes" id="UP000199250">
    <property type="component" value="Unassembled WGS sequence"/>
</dbReference>
<dbReference type="InterPro" id="IPR001085">
    <property type="entry name" value="Ser_HO-MeTrfase"/>
</dbReference>
<dbReference type="GO" id="GO:0030170">
    <property type="term" value="F:pyridoxal phosphate binding"/>
    <property type="evidence" value="ECO:0007669"/>
    <property type="project" value="UniProtKB-UniRule"/>
</dbReference>
<dbReference type="AlphaFoldDB" id="A0A1H6RBD6"/>
<evidence type="ECO:0000256" key="6">
    <source>
        <dbReference type="ARBA" id="ARBA00022490"/>
    </source>
</evidence>
<evidence type="ECO:0000256" key="3">
    <source>
        <dbReference type="ARBA" id="ARBA00004496"/>
    </source>
</evidence>
<comment type="function">
    <text evidence="11">Catalyzes the reversible interconversion of serine and glycine with tetrahydrofolate (THF) serving as the one-carbon carrier. This reaction serves as the major source of one-carbon groups required for the biosynthesis of purines, thymidylate, methionine, and other important biomolecules. Also exhibits THF-independent aldolase activity toward beta-hydroxyamino acids, producing glycine and aldehydes, via a retro-aldol mechanism.</text>
</comment>
<dbReference type="HAMAP" id="MF_00051">
    <property type="entry name" value="SHMT"/>
    <property type="match status" value="1"/>
</dbReference>
<dbReference type="GO" id="GO:0035999">
    <property type="term" value="P:tetrahydrofolate interconversion"/>
    <property type="evidence" value="ECO:0007669"/>
    <property type="project" value="UniProtKB-UniRule"/>
</dbReference>
<evidence type="ECO:0000256" key="1">
    <source>
        <dbReference type="ARBA" id="ARBA00001528"/>
    </source>
</evidence>
<accession>A0A1H6RBD6</accession>
<keyword evidence="10 11" id="KW-0663">Pyridoxal phosphate</keyword>
<evidence type="ECO:0000256" key="7">
    <source>
        <dbReference type="ARBA" id="ARBA00022563"/>
    </source>
</evidence>
<feature type="domain" description="Serine hydroxymethyltransferase-like" evidence="13">
    <location>
        <begin position="9"/>
        <end position="386"/>
    </location>
</feature>
<dbReference type="PROSITE" id="PS00096">
    <property type="entry name" value="SHMT"/>
    <property type="match status" value="1"/>
</dbReference>
<dbReference type="GO" id="GO:0004372">
    <property type="term" value="F:glycine hydroxymethyltransferase activity"/>
    <property type="evidence" value="ECO:0007669"/>
    <property type="project" value="UniProtKB-UniRule"/>
</dbReference>
<keyword evidence="14" id="KW-0489">Methyltransferase</keyword>
<dbReference type="GO" id="GO:0032259">
    <property type="term" value="P:methylation"/>
    <property type="evidence" value="ECO:0007669"/>
    <property type="project" value="UniProtKB-KW"/>
</dbReference>
<dbReference type="FunFam" id="3.40.640.10:FF:000001">
    <property type="entry name" value="Serine hydroxymethyltransferase"/>
    <property type="match status" value="1"/>
</dbReference>
<evidence type="ECO:0000259" key="13">
    <source>
        <dbReference type="Pfam" id="PF00464"/>
    </source>
</evidence>
<feature type="binding site" evidence="11">
    <location>
        <begin position="355"/>
        <end position="357"/>
    </location>
    <ligand>
        <name>(6S)-5,6,7,8-tetrahydrofolate</name>
        <dbReference type="ChEBI" id="CHEBI:57453"/>
    </ligand>
</feature>
<evidence type="ECO:0000256" key="2">
    <source>
        <dbReference type="ARBA" id="ARBA00001933"/>
    </source>
</evidence>
<dbReference type="UniPathway" id="UPA00288">
    <property type="reaction ID" value="UER01023"/>
</dbReference>
<dbReference type="EC" id="2.1.2.1" evidence="11"/>
<dbReference type="UniPathway" id="UPA00193"/>
<keyword evidence="7 11" id="KW-0554">One-carbon metabolism</keyword>
<comment type="similarity">
    <text evidence="4 11">Belongs to the SHMT family.</text>
</comment>
<evidence type="ECO:0000313" key="15">
    <source>
        <dbReference type="Proteomes" id="UP000199250"/>
    </source>
</evidence>
<reference evidence="14 15" key="1">
    <citation type="submission" date="2016-10" db="EMBL/GenBank/DDBJ databases">
        <authorList>
            <person name="de Groot N.N."/>
        </authorList>
    </citation>
    <scope>NUCLEOTIDE SEQUENCE [LARGE SCALE GENOMIC DNA]</scope>
    <source>
        <strain evidence="14 15">DSM 373</strain>
    </source>
</reference>
<keyword evidence="6 11" id="KW-0963">Cytoplasm</keyword>
<comment type="pathway">
    <text evidence="11">One-carbon metabolism; tetrahydrofolate interconversion.</text>
</comment>
<keyword evidence="8 11" id="KW-0028">Amino-acid biosynthesis</keyword>
<evidence type="ECO:0000256" key="9">
    <source>
        <dbReference type="ARBA" id="ARBA00022679"/>
    </source>
</evidence>
<gene>
    <name evidence="11" type="primary">glyA</name>
    <name evidence="14" type="ORF">SAMN04244572_00506</name>
</gene>
<dbReference type="Gene3D" id="3.40.640.10">
    <property type="entry name" value="Type I PLP-dependent aspartate aminotransferase-like (Major domain)"/>
    <property type="match status" value="1"/>
</dbReference>
<dbReference type="OrthoDB" id="9803846at2"/>
<dbReference type="EMBL" id="FNYQ01000005">
    <property type="protein sequence ID" value="SEI48502.1"/>
    <property type="molecule type" value="Genomic_DNA"/>
</dbReference>
<proteinExistence type="inferred from homology"/>
<name>A0A1H6RBD6_9GAMM</name>
<dbReference type="CDD" id="cd00378">
    <property type="entry name" value="SHMT"/>
    <property type="match status" value="1"/>
</dbReference>
<dbReference type="FunFam" id="3.90.1150.10:FF:000003">
    <property type="entry name" value="Serine hydroxymethyltransferase"/>
    <property type="match status" value="1"/>
</dbReference>
<evidence type="ECO:0000256" key="10">
    <source>
        <dbReference type="ARBA" id="ARBA00022898"/>
    </source>
</evidence>
<comment type="subcellular location">
    <subcellularLocation>
        <location evidence="3 11">Cytoplasm</location>
    </subcellularLocation>
</comment>
<dbReference type="Gene3D" id="3.90.1150.10">
    <property type="entry name" value="Aspartate Aminotransferase, domain 1"/>
    <property type="match status" value="1"/>
</dbReference>
<dbReference type="GO" id="GO:0005829">
    <property type="term" value="C:cytosol"/>
    <property type="evidence" value="ECO:0007669"/>
    <property type="project" value="TreeGrafter"/>
</dbReference>
<feature type="binding site" evidence="11">
    <location>
        <position position="246"/>
    </location>
    <ligand>
        <name>(6S)-5,6,7,8-tetrahydrofolate</name>
        <dbReference type="ChEBI" id="CHEBI:57453"/>
    </ligand>
</feature>
<dbReference type="NCBIfam" id="NF000586">
    <property type="entry name" value="PRK00011.1"/>
    <property type="match status" value="1"/>
</dbReference>
<feature type="modified residue" description="N6-(pyridoxal phosphate)lysine" evidence="11 12">
    <location>
        <position position="230"/>
    </location>
</feature>
<dbReference type="SUPFAM" id="SSF53383">
    <property type="entry name" value="PLP-dependent transferases"/>
    <property type="match status" value="1"/>
</dbReference>
<feature type="binding site" evidence="11">
    <location>
        <position position="121"/>
    </location>
    <ligand>
        <name>(6S)-5,6,7,8-tetrahydrofolate</name>
        <dbReference type="ChEBI" id="CHEBI:57453"/>
    </ligand>
</feature>
<dbReference type="PIRSF" id="PIRSF000412">
    <property type="entry name" value="SHMT"/>
    <property type="match status" value="1"/>
</dbReference>
<dbReference type="RefSeq" id="WP_090729675.1">
    <property type="nucleotide sequence ID" value="NZ_FNYQ01000005.1"/>
</dbReference>
<comment type="cofactor">
    <cofactor evidence="2 11 12">
        <name>pyridoxal 5'-phosphate</name>
        <dbReference type="ChEBI" id="CHEBI:597326"/>
    </cofactor>
</comment>
<dbReference type="PANTHER" id="PTHR11680">
    <property type="entry name" value="SERINE HYDROXYMETHYLTRANSFERASE"/>
    <property type="match status" value="1"/>
</dbReference>
<sequence>MFSRDLTLARYDADLFAAMEQEAQRQEDHIELIASENYTSPAVMEAQGSVLTNKYAEGYPGKRYYGGCEFVDVVEQLAIDRAKALFGADYANVQPHAGSQANAAVFQALVKPGDTVLGMSLAHGGHLTHGASVNFSGKIYHAVQYGLNPETGLIDYDEVERLAVEHQPKMIIAGFSAYSQVLDFPRFRAIADKVGAYLFVDMAHVAGLVAAGVYPSPVPFADVVTTTTHKTLRGPRGGLILAKANEEIEKKLNSAVFPGGQGGPLMHVIAAKAVCFKEALTPEFKAYQQQVVKNAQAMAQVFVERGFDVVSGGTENHLFLLSLIKQDITGKDADAALGRAFITVNKNAVPNDPRSPFVTSGLRIGTPAVTTRGFGEAECRELAGWICDILQNMGDESVVDAVREKVKAICTRLPVYGK</sequence>
<evidence type="ECO:0000256" key="12">
    <source>
        <dbReference type="PIRSR" id="PIRSR000412-50"/>
    </source>
</evidence>
<comment type="pathway">
    <text evidence="11">Amino-acid biosynthesis; glycine biosynthesis; glycine from L-serine: step 1/1.</text>
</comment>
<dbReference type="GO" id="GO:0019264">
    <property type="term" value="P:glycine biosynthetic process from serine"/>
    <property type="evidence" value="ECO:0007669"/>
    <property type="project" value="UniProtKB-UniRule"/>
</dbReference>
<dbReference type="InterPro" id="IPR019798">
    <property type="entry name" value="Ser_HO-MeTrfase_PLP_BS"/>
</dbReference>
<evidence type="ECO:0000313" key="14">
    <source>
        <dbReference type="EMBL" id="SEI48502.1"/>
    </source>
</evidence>
<dbReference type="GO" id="GO:0008168">
    <property type="term" value="F:methyltransferase activity"/>
    <property type="evidence" value="ECO:0007669"/>
    <property type="project" value="UniProtKB-KW"/>
</dbReference>
<evidence type="ECO:0000256" key="5">
    <source>
        <dbReference type="ARBA" id="ARBA00011738"/>
    </source>
</evidence>
<dbReference type="Pfam" id="PF00464">
    <property type="entry name" value="SHMT"/>
    <property type="match status" value="1"/>
</dbReference>
<comment type="catalytic activity">
    <reaction evidence="1 11">
        <text>(6R)-5,10-methylene-5,6,7,8-tetrahydrofolate + glycine + H2O = (6S)-5,6,7,8-tetrahydrofolate + L-serine</text>
        <dbReference type="Rhea" id="RHEA:15481"/>
        <dbReference type="ChEBI" id="CHEBI:15377"/>
        <dbReference type="ChEBI" id="CHEBI:15636"/>
        <dbReference type="ChEBI" id="CHEBI:33384"/>
        <dbReference type="ChEBI" id="CHEBI:57305"/>
        <dbReference type="ChEBI" id="CHEBI:57453"/>
        <dbReference type="EC" id="2.1.2.1"/>
    </reaction>
</comment>
<keyword evidence="9 11" id="KW-0808">Transferase</keyword>
<feature type="site" description="Plays an important role in substrate specificity" evidence="11">
    <location>
        <position position="229"/>
    </location>
</feature>
<protein>
    <recommendedName>
        <fullName evidence="11">Serine hydroxymethyltransferase</fullName>
        <shortName evidence="11">SHMT</shortName>
        <shortName evidence="11">Serine methylase</shortName>
        <ecNumber evidence="11">2.1.2.1</ecNumber>
    </recommendedName>
</protein>